<name>A0ABX5ESL3_9BACL</name>
<accession>A0ABX5ESL3</accession>
<reference evidence="1 2" key="1">
    <citation type="submission" date="2018-03" db="EMBL/GenBank/DDBJ databases">
        <title>Genomic Encyclopedia of Archaeal and Bacterial Type Strains, Phase II (KMG-II): from individual species to whole genera.</title>
        <authorList>
            <person name="Goeker M."/>
        </authorList>
    </citation>
    <scope>NUCLEOTIDE SEQUENCE [LARGE SCALE GENOMIC DNA]</scope>
    <source>
        <strain evidence="1 2">RHA1</strain>
    </source>
</reference>
<dbReference type="EMBL" id="PVTZ01000006">
    <property type="protein sequence ID" value="PRZ14443.1"/>
    <property type="molecule type" value="Genomic_DNA"/>
</dbReference>
<organism evidence="1 2">
    <name type="scientific">Laceyella sediminis</name>
    <dbReference type="NCBI Taxonomy" id="573074"/>
    <lineage>
        <taxon>Bacteria</taxon>
        <taxon>Bacillati</taxon>
        <taxon>Bacillota</taxon>
        <taxon>Bacilli</taxon>
        <taxon>Bacillales</taxon>
        <taxon>Thermoactinomycetaceae</taxon>
        <taxon>Laceyella</taxon>
    </lineage>
</organism>
<proteinExistence type="predicted"/>
<keyword evidence="2" id="KW-1185">Reference proteome</keyword>
<comment type="caution">
    <text evidence="1">The sequence shown here is derived from an EMBL/GenBank/DDBJ whole genome shotgun (WGS) entry which is preliminary data.</text>
</comment>
<evidence type="ECO:0000313" key="1">
    <source>
        <dbReference type="EMBL" id="PRZ14443.1"/>
    </source>
</evidence>
<evidence type="ECO:0000313" key="2">
    <source>
        <dbReference type="Proteomes" id="UP000238836"/>
    </source>
</evidence>
<dbReference type="RefSeq" id="WP_181352954.1">
    <property type="nucleotide sequence ID" value="NZ_PVTZ01000006.1"/>
</dbReference>
<dbReference type="Proteomes" id="UP000238836">
    <property type="component" value="Unassembled WGS sequence"/>
</dbReference>
<sequence length="51" mass="5775">MSKQRSKQKVIELEDVILIINGSPTPAACENFIRMVNQMKVSQKKAAIRCK</sequence>
<protein>
    <submittedName>
        <fullName evidence="1">Uncharacterized protein</fullName>
    </submittedName>
</protein>
<gene>
    <name evidence="1" type="ORF">CLV36_106207</name>
</gene>